<comment type="caution">
    <text evidence="2">The sequence shown here is derived from an EMBL/GenBank/DDBJ whole genome shotgun (WGS) entry which is preliminary data.</text>
</comment>
<dbReference type="Proteomes" id="UP000032232">
    <property type="component" value="Unassembled WGS sequence"/>
</dbReference>
<feature type="transmembrane region" description="Helical" evidence="1">
    <location>
        <begin position="98"/>
        <end position="115"/>
    </location>
</feature>
<protein>
    <recommendedName>
        <fullName evidence="4">DUF998 domain-containing protein</fullName>
    </recommendedName>
</protein>
<sequence length="221" mass="23551">MSDNSGIVSPDDPGAERPTFLRLLAMLAVGGCVVFAVSVLIADFVVPNHDWVADTISDLGAGRYEFIVDIGIYAYSCALIACAVGASHSHMGGRGWSFGIFGLIFMGLIVFLVGARNEYGDGDNEGVVIHSQLVWALGLLFAAVPWAMSYGAEACSVTLKWIFRGVAILWVPLAPAFMLVVPDTWDGIYERGLGLLTFIFVCAMAWLLVGRAAAVEAARDG</sequence>
<keyword evidence="1" id="KW-1133">Transmembrane helix</keyword>
<feature type="transmembrane region" description="Helical" evidence="1">
    <location>
        <begin position="161"/>
        <end position="181"/>
    </location>
</feature>
<accession>A0A0D1EJT6</accession>
<feature type="transmembrane region" description="Helical" evidence="1">
    <location>
        <begin position="20"/>
        <end position="46"/>
    </location>
</feature>
<evidence type="ECO:0008006" key="4">
    <source>
        <dbReference type="Google" id="ProtNLM"/>
    </source>
</evidence>
<evidence type="ECO:0000256" key="1">
    <source>
        <dbReference type="SAM" id="Phobius"/>
    </source>
</evidence>
<keyword evidence="3" id="KW-1185">Reference proteome</keyword>
<feature type="transmembrane region" description="Helical" evidence="1">
    <location>
        <begin position="66"/>
        <end position="86"/>
    </location>
</feature>
<dbReference type="Pfam" id="PF06197">
    <property type="entry name" value="DUF998"/>
    <property type="match status" value="1"/>
</dbReference>
<evidence type="ECO:0000313" key="3">
    <source>
        <dbReference type="Proteomes" id="UP000032232"/>
    </source>
</evidence>
<name>A0A0D1EJT6_9RHOB</name>
<keyword evidence="1" id="KW-0472">Membrane</keyword>
<feature type="transmembrane region" description="Helical" evidence="1">
    <location>
        <begin position="193"/>
        <end position="214"/>
    </location>
</feature>
<dbReference type="PATRIC" id="fig|935700.4.peg.2412"/>
<organism evidence="2 3">
    <name type="scientific">Jannaschia aquimarina</name>
    <dbReference type="NCBI Taxonomy" id="935700"/>
    <lineage>
        <taxon>Bacteria</taxon>
        <taxon>Pseudomonadati</taxon>
        <taxon>Pseudomonadota</taxon>
        <taxon>Alphaproteobacteria</taxon>
        <taxon>Rhodobacterales</taxon>
        <taxon>Roseobacteraceae</taxon>
        <taxon>Jannaschia</taxon>
    </lineage>
</organism>
<dbReference type="STRING" id="935700.jaqu_23420"/>
<reference evidence="2 3" key="1">
    <citation type="submission" date="2015-02" db="EMBL/GenBank/DDBJ databases">
        <title>Genome Sequence of Jannaschia aquimarina DSM28248, a member of the Roseobacter clade.</title>
        <authorList>
            <person name="Voget S."/>
            <person name="Daniel R."/>
        </authorList>
    </citation>
    <scope>NUCLEOTIDE SEQUENCE [LARGE SCALE GENOMIC DNA]</scope>
    <source>
        <strain evidence="2 3">GSW-M26</strain>
    </source>
</reference>
<dbReference type="InterPro" id="IPR009339">
    <property type="entry name" value="DUF998"/>
</dbReference>
<keyword evidence="1" id="KW-0812">Transmembrane</keyword>
<dbReference type="EMBL" id="JYFE01000041">
    <property type="protein sequence ID" value="KIT16070.1"/>
    <property type="molecule type" value="Genomic_DNA"/>
</dbReference>
<proteinExistence type="predicted"/>
<evidence type="ECO:0000313" key="2">
    <source>
        <dbReference type="EMBL" id="KIT16070.1"/>
    </source>
</evidence>
<feature type="transmembrane region" description="Helical" evidence="1">
    <location>
        <begin position="127"/>
        <end position="149"/>
    </location>
</feature>
<dbReference type="AlphaFoldDB" id="A0A0D1EJT6"/>
<gene>
    <name evidence="2" type="ORF">jaqu_23420</name>
</gene>